<evidence type="ECO:0000256" key="2">
    <source>
        <dbReference type="ARBA" id="ARBA00022603"/>
    </source>
</evidence>
<protein>
    <recommendedName>
        <fullName evidence="6">S-adenosyl-L-methionine-dependent methyltransferase</fullName>
    </recommendedName>
</protein>
<dbReference type="InterPro" id="IPR011610">
    <property type="entry name" value="SAM_mthyl_Trfase_ML2640-like"/>
</dbReference>
<gene>
    <name evidence="4" type="ORF">OEZ85_001335</name>
</gene>
<dbReference type="Pfam" id="PF04072">
    <property type="entry name" value="LCM"/>
    <property type="match status" value="1"/>
</dbReference>
<keyword evidence="3" id="KW-0808">Transferase</keyword>
<keyword evidence="5" id="KW-1185">Reference proteome</keyword>
<keyword evidence="2" id="KW-0489">Methyltransferase</keyword>
<name>A0ABY8UN55_TETOB</name>
<evidence type="ECO:0000256" key="1">
    <source>
        <dbReference type="ARBA" id="ARBA00008138"/>
    </source>
</evidence>
<evidence type="ECO:0000313" key="4">
    <source>
        <dbReference type="EMBL" id="WIA22978.1"/>
    </source>
</evidence>
<dbReference type="NCBIfam" id="TIGR00027">
    <property type="entry name" value="mthyl_TIGR00027"/>
    <property type="match status" value="1"/>
</dbReference>
<dbReference type="InterPro" id="IPR007213">
    <property type="entry name" value="Ppm1/Ppm2/Tcmp"/>
</dbReference>
<dbReference type="Gene3D" id="3.40.50.150">
    <property type="entry name" value="Vaccinia Virus protein VP39"/>
    <property type="match status" value="1"/>
</dbReference>
<dbReference type="EMBL" id="CP126222">
    <property type="protein sequence ID" value="WIA22978.1"/>
    <property type="molecule type" value="Genomic_DNA"/>
</dbReference>
<evidence type="ECO:0008006" key="6">
    <source>
        <dbReference type="Google" id="ProtNLM"/>
    </source>
</evidence>
<sequence>MTQGNPTNYNMLLFRTMNRQMGHPNVNDDDLAPLLRDKLMPLRMWWLKSVPGAMKQMRGALEHKKLGVPGVVNFVDARTKWFDQQVQVLYINIYFDRCPAVCAGVVNFVDARTKWFDQQVQAALTQHGIHQVVAVAAGFDTRAYRFGARYPGAARFFEVDLPHASAKKQQLVQQLLQPEASHPRPVFIGADLSKVSLDQALLEPSYAAASTAGAAVGFDPTQPTLFTVEGLIYYLPTAAVRQLFASLLRVAAPGSRVAFDFLHKQVLEGSVPLPPAYKVTAQSVANKGEPFISGIDNYKEALAAFMAGIGSSAAAPAAAAAGTPQQQQHREFKLVQFMTPQEMAAAQLPHLQWDDKLPPMLSFYSFAAFEVL</sequence>
<dbReference type="PANTHER" id="PTHR43619:SF2">
    <property type="entry name" value="S-ADENOSYL-L-METHIONINE-DEPENDENT METHYLTRANSFERASES SUPERFAMILY PROTEIN"/>
    <property type="match status" value="1"/>
</dbReference>
<evidence type="ECO:0000313" key="5">
    <source>
        <dbReference type="Proteomes" id="UP001244341"/>
    </source>
</evidence>
<comment type="similarity">
    <text evidence="1">Belongs to the UPF0677 family.</text>
</comment>
<dbReference type="Proteomes" id="UP001244341">
    <property type="component" value="Chromosome 15b"/>
</dbReference>
<dbReference type="InterPro" id="IPR029063">
    <property type="entry name" value="SAM-dependent_MTases_sf"/>
</dbReference>
<dbReference type="PANTHER" id="PTHR43619">
    <property type="entry name" value="S-ADENOSYL-L-METHIONINE-DEPENDENT METHYLTRANSFERASE YKTD-RELATED"/>
    <property type="match status" value="1"/>
</dbReference>
<accession>A0ABY8UN55</accession>
<proteinExistence type="inferred from homology"/>
<evidence type="ECO:0000256" key="3">
    <source>
        <dbReference type="ARBA" id="ARBA00022679"/>
    </source>
</evidence>
<organism evidence="4 5">
    <name type="scientific">Tetradesmus obliquus</name>
    <name type="common">Green alga</name>
    <name type="synonym">Acutodesmus obliquus</name>
    <dbReference type="NCBI Taxonomy" id="3088"/>
    <lineage>
        <taxon>Eukaryota</taxon>
        <taxon>Viridiplantae</taxon>
        <taxon>Chlorophyta</taxon>
        <taxon>core chlorophytes</taxon>
        <taxon>Chlorophyceae</taxon>
        <taxon>CS clade</taxon>
        <taxon>Sphaeropleales</taxon>
        <taxon>Scenedesmaceae</taxon>
        <taxon>Tetradesmus</taxon>
    </lineage>
</organism>
<reference evidence="4 5" key="1">
    <citation type="submission" date="2023-05" db="EMBL/GenBank/DDBJ databases">
        <title>A 100% complete, gapless, phased diploid assembly of the Scenedesmus obliquus UTEX 3031 genome.</title>
        <authorList>
            <person name="Biondi T.C."/>
            <person name="Hanschen E.R."/>
            <person name="Kwon T."/>
            <person name="Eng W."/>
            <person name="Kruse C.P.S."/>
            <person name="Koehler S.I."/>
            <person name="Kunde Y."/>
            <person name="Gleasner C.D."/>
            <person name="You Mak K.T."/>
            <person name="Polle J."/>
            <person name="Hovde B.T."/>
            <person name="Starkenburg S.R."/>
        </authorList>
    </citation>
    <scope>NUCLEOTIDE SEQUENCE [LARGE SCALE GENOMIC DNA]</scope>
    <source>
        <strain evidence="4 5">DOE0152z</strain>
    </source>
</reference>
<dbReference type="SUPFAM" id="SSF53335">
    <property type="entry name" value="S-adenosyl-L-methionine-dependent methyltransferases"/>
    <property type="match status" value="1"/>
</dbReference>